<accession>A0A1T4MJE7</accession>
<dbReference type="AlphaFoldDB" id="A0A1T4MJE7"/>
<sequence>MKKSTLQILLVLLGILILVLGYVFAYKKTQDKIDTVEDECVTLRARLAELNEKAKQKEQLLQEIEVYNKAFEKELTKYPADLNQETTVDFMRVVETKLEWKNVSIGLPRPTEFYTLGQGATDGAAAAATVEPEDDQSYRCYLVTYPVTYQGTYESWKSYLDYIANYKYFINISSLSCVRSADDKTGQELYTGSLALNFYAVSGPNRTPEKPNVDVPNGVGNIFTGSGSVSGVVASKYDADGGEAIATDHDIQIALVKADNDTSSAGVIVAADPNREETFVTYDGNDAATLDISVYEKDGKNYVTYKIGDKQYESEILSSDLKIYVASSPRVDGDDKSGIQCNVDNTSTIPVFIKVANDDASSPRFTLGTRSGSVKVY</sequence>
<evidence type="ECO:0000313" key="3">
    <source>
        <dbReference type="Proteomes" id="UP000189857"/>
    </source>
</evidence>
<protein>
    <recommendedName>
        <fullName evidence="4">Tfp pilus assembly protein PilO</fullName>
    </recommendedName>
</protein>
<name>A0A1T4MJE7_9FIRM</name>
<dbReference type="OrthoDB" id="2023376at2"/>
<proteinExistence type="predicted"/>
<evidence type="ECO:0000256" key="1">
    <source>
        <dbReference type="SAM" id="Coils"/>
    </source>
</evidence>
<evidence type="ECO:0000313" key="2">
    <source>
        <dbReference type="EMBL" id="SJZ66965.1"/>
    </source>
</evidence>
<evidence type="ECO:0008006" key="4">
    <source>
        <dbReference type="Google" id="ProtNLM"/>
    </source>
</evidence>
<dbReference type="Proteomes" id="UP000189857">
    <property type="component" value="Unassembled WGS sequence"/>
</dbReference>
<reference evidence="2 3" key="1">
    <citation type="submission" date="2017-02" db="EMBL/GenBank/DDBJ databases">
        <authorList>
            <person name="Peterson S.W."/>
        </authorList>
    </citation>
    <scope>NUCLEOTIDE SEQUENCE [LARGE SCALE GENOMIC DNA]</scope>
    <source>
        <strain evidence="2 3">ATCC 17233</strain>
    </source>
</reference>
<keyword evidence="1" id="KW-0175">Coiled coil</keyword>
<dbReference type="RefSeq" id="WP_078787094.1">
    <property type="nucleotide sequence ID" value="NZ_FMTO01000006.1"/>
</dbReference>
<feature type="coiled-coil region" evidence="1">
    <location>
        <begin position="26"/>
        <end position="74"/>
    </location>
</feature>
<dbReference type="EMBL" id="FUXA01000007">
    <property type="protein sequence ID" value="SJZ66965.1"/>
    <property type="molecule type" value="Genomic_DNA"/>
</dbReference>
<gene>
    <name evidence="2" type="ORF">SAMN02745110_01248</name>
</gene>
<keyword evidence="3" id="KW-1185">Reference proteome</keyword>
<organism evidence="2 3">
    <name type="scientific">Eubacterium ruminantium</name>
    <dbReference type="NCBI Taxonomy" id="42322"/>
    <lineage>
        <taxon>Bacteria</taxon>
        <taxon>Bacillati</taxon>
        <taxon>Bacillota</taxon>
        <taxon>Clostridia</taxon>
        <taxon>Eubacteriales</taxon>
        <taxon>Eubacteriaceae</taxon>
        <taxon>Eubacterium</taxon>
    </lineage>
</organism>